<accession>A0A9W9JIC7</accession>
<dbReference type="SUPFAM" id="SSF50129">
    <property type="entry name" value="GroES-like"/>
    <property type="match status" value="1"/>
</dbReference>
<dbReference type="SUPFAM" id="SSF51735">
    <property type="entry name" value="NAD(P)-binding Rossmann-fold domains"/>
    <property type="match status" value="1"/>
</dbReference>
<dbReference type="InterPro" id="IPR013149">
    <property type="entry name" value="ADH-like_C"/>
</dbReference>
<reference evidence="4" key="2">
    <citation type="journal article" date="2023" name="IMA Fungus">
        <title>Comparative genomic study of the Penicillium genus elucidates a diverse pangenome and 15 lateral gene transfer events.</title>
        <authorList>
            <person name="Petersen C."/>
            <person name="Sorensen T."/>
            <person name="Nielsen M.R."/>
            <person name="Sondergaard T.E."/>
            <person name="Sorensen J.L."/>
            <person name="Fitzpatrick D.A."/>
            <person name="Frisvad J.C."/>
            <person name="Nielsen K.L."/>
        </authorList>
    </citation>
    <scope>NUCLEOTIDE SEQUENCE</scope>
    <source>
        <strain evidence="4">IBT 15544</strain>
    </source>
</reference>
<sequence length="371" mass="40476">MFNNRAAWLMGSKNRPLQVKSAPYTGPRKGQIVIRNHATAINIIDWRLQDLGTSMMYKWIKYPCVLGSDVAGEVVEVGPQVTRFKFGDRVVGQAVGKDEKRNSDAEGAFQLYVVLLDHMASPIPDDMPYESACVLPLGTSTAACGLFQEDQLGLQLPSVNSKPKGETLLIWGGSTSVGSSAIQLAVSAGYEVFTTSSPHNFNYVKKLGASQVFNYKSKTVVNDIVKAFKGKKAAGAISMASNGTERCMDILARCDGKRFVSLAAYPVPDKIPAHFPMLQTMFMFLTRSFVYWFKSKTMGVDYNLIFATSLVENGVGKAIFEGYLPQALENGIFLPSPEPVVIGNGLESIQTAMDYYKTGVSAKKVVVSLKD</sequence>
<dbReference type="PANTHER" id="PTHR45348:SF2">
    <property type="entry name" value="ZINC-TYPE ALCOHOL DEHYDROGENASE-LIKE PROTEIN C2E1P3.01"/>
    <property type="match status" value="1"/>
</dbReference>
<dbReference type="Pfam" id="PF00107">
    <property type="entry name" value="ADH_zinc_N"/>
    <property type="match status" value="1"/>
</dbReference>
<dbReference type="GO" id="GO:0016651">
    <property type="term" value="F:oxidoreductase activity, acting on NAD(P)H"/>
    <property type="evidence" value="ECO:0007669"/>
    <property type="project" value="InterPro"/>
</dbReference>
<dbReference type="InterPro" id="IPR011032">
    <property type="entry name" value="GroES-like_sf"/>
</dbReference>
<evidence type="ECO:0000259" key="3">
    <source>
        <dbReference type="SMART" id="SM00829"/>
    </source>
</evidence>
<dbReference type="RefSeq" id="XP_058305324.1">
    <property type="nucleotide sequence ID" value="XM_058455336.1"/>
</dbReference>
<dbReference type="InterPro" id="IPR020843">
    <property type="entry name" value="ER"/>
</dbReference>
<proteinExistence type="inferred from homology"/>
<dbReference type="GeneID" id="83182637"/>
<dbReference type="InterPro" id="IPR047122">
    <property type="entry name" value="Trans-enoyl_RdTase-like"/>
</dbReference>
<dbReference type="OrthoDB" id="48317at2759"/>
<dbReference type="InterPro" id="IPR013154">
    <property type="entry name" value="ADH-like_N"/>
</dbReference>
<dbReference type="Gene3D" id="3.90.180.10">
    <property type="entry name" value="Medium-chain alcohol dehydrogenases, catalytic domain"/>
    <property type="match status" value="1"/>
</dbReference>
<keyword evidence="2" id="KW-0560">Oxidoreductase</keyword>
<dbReference type="SMART" id="SM00829">
    <property type="entry name" value="PKS_ER"/>
    <property type="match status" value="1"/>
</dbReference>
<comment type="caution">
    <text evidence="4">The sequence shown here is derived from an EMBL/GenBank/DDBJ whole genome shotgun (WGS) entry which is preliminary data.</text>
</comment>
<evidence type="ECO:0000256" key="2">
    <source>
        <dbReference type="ARBA" id="ARBA00023002"/>
    </source>
</evidence>
<evidence type="ECO:0000313" key="4">
    <source>
        <dbReference type="EMBL" id="KAJ5194836.1"/>
    </source>
</evidence>
<name>A0A9W9JIC7_9EURO</name>
<comment type="similarity">
    <text evidence="1">Belongs to the zinc-containing alcohol dehydrogenase family.</text>
</comment>
<evidence type="ECO:0000313" key="5">
    <source>
        <dbReference type="Proteomes" id="UP001150904"/>
    </source>
</evidence>
<feature type="domain" description="Enoyl reductase (ER)" evidence="3">
    <location>
        <begin position="11"/>
        <end position="320"/>
    </location>
</feature>
<organism evidence="4 5">
    <name type="scientific">Penicillium cinerascens</name>
    <dbReference type="NCBI Taxonomy" id="70096"/>
    <lineage>
        <taxon>Eukaryota</taxon>
        <taxon>Fungi</taxon>
        <taxon>Dikarya</taxon>
        <taxon>Ascomycota</taxon>
        <taxon>Pezizomycotina</taxon>
        <taxon>Eurotiomycetes</taxon>
        <taxon>Eurotiomycetidae</taxon>
        <taxon>Eurotiales</taxon>
        <taxon>Aspergillaceae</taxon>
        <taxon>Penicillium</taxon>
    </lineage>
</organism>
<dbReference type="PANTHER" id="PTHR45348">
    <property type="entry name" value="HYPOTHETICAL OXIDOREDUCTASE (EUROFUNG)"/>
    <property type="match status" value="1"/>
</dbReference>
<protein>
    <submittedName>
        <fullName evidence="4">Oxidoreductase</fullName>
    </submittedName>
</protein>
<dbReference type="Pfam" id="PF08240">
    <property type="entry name" value="ADH_N"/>
    <property type="match status" value="1"/>
</dbReference>
<dbReference type="AlphaFoldDB" id="A0A9W9JIC7"/>
<dbReference type="InterPro" id="IPR036291">
    <property type="entry name" value="NAD(P)-bd_dom_sf"/>
</dbReference>
<evidence type="ECO:0000256" key="1">
    <source>
        <dbReference type="ARBA" id="ARBA00008072"/>
    </source>
</evidence>
<dbReference type="EMBL" id="JAPQKR010000015">
    <property type="protein sequence ID" value="KAJ5194836.1"/>
    <property type="molecule type" value="Genomic_DNA"/>
</dbReference>
<dbReference type="Proteomes" id="UP001150904">
    <property type="component" value="Unassembled WGS sequence"/>
</dbReference>
<dbReference type="CDD" id="cd08249">
    <property type="entry name" value="enoyl_reductase_like"/>
    <property type="match status" value="1"/>
</dbReference>
<reference evidence="4" key="1">
    <citation type="submission" date="2022-12" db="EMBL/GenBank/DDBJ databases">
        <authorList>
            <person name="Petersen C."/>
        </authorList>
    </citation>
    <scope>NUCLEOTIDE SEQUENCE</scope>
    <source>
        <strain evidence="4">IBT 15544</strain>
    </source>
</reference>
<gene>
    <name evidence="4" type="ORF">N7498_008274</name>
</gene>
<keyword evidence="5" id="KW-1185">Reference proteome</keyword>
<dbReference type="Gene3D" id="3.40.50.720">
    <property type="entry name" value="NAD(P)-binding Rossmann-like Domain"/>
    <property type="match status" value="1"/>
</dbReference>